<dbReference type="OrthoDB" id="9790935at2"/>
<keyword evidence="2" id="KW-0732">Signal</keyword>
<name>H3SJV7_9BACL</name>
<keyword evidence="4" id="KW-1185">Reference proteome</keyword>
<feature type="compositionally biased region" description="Low complexity" evidence="1">
    <location>
        <begin position="26"/>
        <end position="55"/>
    </location>
</feature>
<reference evidence="3 4" key="1">
    <citation type="journal article" date="2012" name="J. Bacteriol.">
        <title>Genome Sequence of the Pattern-Forming Social Bacterium Paenibacillus dendritiformis C454 Chiral Morphotype.</title>
        <authorList>
            <person name="Sirota-Madi A."/>
            <person name="Olender T."/>
            <person name="Helman Y."/>
            <person name="Brainis I."/>
            <person name="Finkelshtein A."/>
            <person name="Roth D."/>
            <person name="Hagai E."/>
            <person name="Leshkowitz D."/>
            <person name="Brodsky L."/>
            <person name="Galatenko V."/>
            <person name="Nikolaev V."/>
            <person name="Gutnick D.L."/>
            <person name="Lancet D."/>
            <person name="Ben-Jacob E."/>
        </authorList>
    </citation>
    <scope>NUCLEOTIDE SEQUENCE [LARGE SCALE GENOMIC DNA]</scope>
    <source>
        <strain evidence="3 4">C454</strain>
    </source>
</reference>
<proteinExistence type="predicted"/>
<gene>
    <name evidence="3" type="ORF">PDENDC454_19173</name>
</gene>
<dbReference type="InterPro" id="IPR025453">
    <property type="entry name" value="DUF4309"/>
</dbReference>
<sequence length="231" mass="25022">MQRNTMITMALSLSLALLLSACGTEPEAQAPANTPATTTDTASRTPSPSTDASSTEKPPASVPSGESETSGVTKPVPEKGEPTAEQEVEEMMKLAAEGRVAHSDFAVEHGLMDDVEKEWGEPDKDEFAGQGMYATYEKRHIVFGYNKGMQLFDVRSDDPEVQKLTLEDVEKALGKSKDVRETGGDAIYVYKASPDYELKFIVPKPTAKNPNPHVDHISVFYPQGAKNLMAG</sequence>
<evidence type="ECO:0000313" key="4">
    <source>
        <dbReference type="Proteomes" id="UP000003900"/>
    </source>
</evidence>
<evidence type="ECO:0008006" key="5">
    <source>
        <dbReference type="Google" id="ProtNLM"/>
    </source>
</evidence>
<protein>
    <recommendedName>
        <fullName evidence="5">Lipoprotein</fullName>
    </recommendedName>
</protein>
<feature type="region of interest" description="Disordered" evidence="1">
    <location>
        <begin position="26"/>
        <end position="86"/>
    </location>
</feature>
<accession>H3SJV7</accession>
<dbReference type="STRING" id="1131935.PDENDC454_19173"/>
<dbReference type="PATRIC" id="fig|1131935.3.peg.3983"/>
<dbReference type="Pfam" id="PF14172">
    <property type="entry name" value="DUF4309"/>
    <property type="match status" value="1"/>
</dbReference>
<comment type="caution">
    <text evidence="3">The sequence shown here is derived from an EMBL/GenBank/DDBJ whole genome shotgun (WGS) entry which is preliminary data.</text>
</comment>
<evidence type="ECO:0000256" key="1">
    <source>
        <dbReference type="SAM" id="MobiDB-lite"/>
    </source>
</evidence>
<dbReference type="AlphaFoldDB" id="H3SJV7"/>
<dbReference type="RefSeq" id="WP_006678330.1">
    <property type="nucleotide sequence ID" value="NZ_AHKH01000062.1"/>
</dbReference>
<dbReference type="Proteomes" id="UP000003900">
    <property type="component" value="Unassembled WGS sequence"/>
</dbReference>
<feature type="signal peptide" evidence="2">
    <location>
        <begin position="1"/>
        <end position="30"/>
    </location>
</feature>
<dbReference type="PROSITE" id="PS51257">
    <property type="entry name" value="PROKAR_LIPOPROTEIN"/>
    <property type="match status" value="1"/>
</dbReference>
<dbReference type="EMBL" id="AHKH01000062">
    <property type="protein sequence ID" value="EHQ60626.1"/>
    <property type="molecule type" value="Genomic_DNA"/>
</dbReference>
<feature type="chain" id="PRO_5003590802" description="Lipoprotein" evidence="2">
    <location>
        <begin position="31"/>
        <end position="231"/>
    </location>
</feature>
<evidence type="ECO:0000313" key="3">
    <source>
        <dbReference type="EMBL" id="EHQ60626.1"/>
    </source>
</evidence>
<organism evidence="3 4">
    <name type="scientific">Paenibacillus dendritiformis C454</name>
    <dbReference type="NCBI Taxonomy" id="1131935"/>
    <lineage>
        <taxon>Bacteria</taxon>
        <taxon>Bacillati</taxon>
        <taxon>Bacillota</taxon>
        <taxon>Bacilli</taxon>
        <taxon>Bacillales</taxon>
        <taxon>Paenibacillaceae</taxon>
        <taxon>Paenibacillus</taxon>
    </lineage>
</organism>
<evidence type="ECO:0000256" key="2">
    <source>
        <dbReference type="SAM" id="SignalP"/>
    </source>
</evidence>